<comment type="subunit">
    <text evidence="2 5">Homopentamer.</text>
</comment>
<comment type="similarity">
    <text evidence="1 5">Belongs to the FliD family.</text>
</comment>
<comment type="function">
    <text evidence="5">Required for morphogenesis and for the elongation of the flagellar filament by facilitating polymerization of the flagellin monomers at the tip of growing filament. Forms a capping structure, which prevents flagellin subunits (transported through the central channel of the flagellum) from leaking out without polymerization at the distal end.</text>
</comment>
<keyword evidence="8" id="KW-0966">Cell projection</keyword>
<comment type="subcellular location">
    <subcellularLocation>
        <location evidence="5">Secreted</location>
    </subcellularLocation>
    <subcellularLocation>
        <location evidence="5">Bacterial flagellum</location>
    </subcellularLocation>
</comment>
<evidence type="ECO:0000313" key="8">
    <source>
        <dbReference type="EMBL" id="BAQ08186.1"/>
    </source>
</evidence>
<reference evidence="8" key="1">
    <citation type="submission" date="2015-04" db="EMBL/GenBank/DDBJ databases">
        <title>Formation of a single polar flagellum by lateral and polar bacterial flagellar gene sets.</title>
        <authorList>
            <person name="Maruyama Y."/>
            <person name="Kobayashi M."/>
            <person name="Murata K."/>
            <person name="Hashimoto W."/>
        </authorList>
    </citation>
    <scope>NUCLEOTIDE SEQUENCE</scope>
    <source>
        <strain evidence="8">A1</strain>
    </source>
</reference>
<dbReference type="Pfam" id="PF02465">
    <property type="entry name" value="FliD_N"/>
    <property type="match status" value="1"/>
</dbReference>
<sequence length="452" mass="46629">MADFDPATMASSLATAYTQSAQDLLTAQSKAAQATSTALTKLQSALSTFTSALSSLSAKKGLTQYSATLSSSVGTATASATATPGNYSFFVEQVATAHQVAFEDLPAVPVSMGGPIAVKLNDGSTINLNLVAADADGDGTISQAEIARAINQSSDNKGKVTAMVMTVGDKTQLVLSSTSTGEAGTISLDVSGLPDGSLKDALSAPKTLTAAKDAVVWLGDQGTGTRIQQASNALTAIPGVTVNFTRAQSTGDSPVTLSIASDDSGTASNVQAFVDAYNTLEKALDDLTSTGDASNSVSAAAFASDSGVRAMRNKLSALLRQDFGGVRLLDYGVSVSRDGSLSLDSTKLAKAVAANPDGLSKIFGSTSTANRSGLLGALDSYADLWTDTSSGQIKRRQETLAKQQTSITSRQTRLDDRFNAAYTRYLAQFTQLQTLQQQMSQTTSIFDSISTS</sequence>
<gene>
    <name evidence="8" type="primary">fliD</name>
</gene>
<keyword evidence="8" id="KW-0969">Cilium</keyword>
<dbReference type="GO" id="GO:0005576">
    <property type="term" value="C:extracellular region"/>
    <property type="evidence" value="ECO:0007669"/>
    <property type="project" value="UniProtKB-SubCell"/>
</dbReference>
<evidence type="ECO:0000256" key="3">
    <source>
        <dbReference type="ARBA" id="ARBA00023054"/>
    </source>
</evidence>
<accession>A0A0A8JCQ3</accession>
<keyword evidence="8" id="KW-0282">Flagellum</keyword>
<dbReference type="InterPro" id="IPR010809">
    <property type="entry name" value="FliD_C"/>
</dbReference>
<evidence type="ECO:0000256" key="1">
    <source>
        <dbReference type="ARBA" id="ARBA00009764"/>
    </source>
</evidence>
<dbReference type="InterPro" id="IPR040026">
    <property type="entry name" value="FliD"/>
</dbReference>
<protein>
    <recommendedName>
        <fullName evidence="5">Flagellar hook-associated protein 2</fullName>
        <shortName evidence="5">HAP2</shortName>
    </recommendedName>
    <alternativeName>
        <fullName evidence="5">Flagellar cap protein</fullName>
    </alternativeName>
</protein>
<dbReference type="InterPro" id="IPR018247">
    <property type="entry name" value="EF_Hand_1_Ca_BS"/>
</dbReference>
<dbReference type="PROSITE" id="PS00018">
    <property type="entry name" value="EF_HAND_1"/>
    <property type="match status" value="1"/>
</dbReference>
<proteinExistence type="inferred from homology"/>
<dbReference type="Pfam" id="PF07195">
    <property type="entry name" value="FliD_C"/>
    <property type="match status" value="1"/>
</dbReference>
<dbReference type="EMBL" id="LC043068">
    <property type="protein sequence ID" value="BAQ08186.1"/>
    <property type="molecule type" value="Genomic_DNA"/>
</dbReference>
<organism evidence="8">
    <name type="scientific">Sphingomonas sp. A1</name>
    <dbReference type="NCBI Taxonomy" id="90322"/>
    <lineage>
        <taxon>Bacteria</taxon>
        <taxon>Pseudomonadati</taxon>
        <taxon>Pseudomonadota</taxon>
        <taxon>Alphaproteobacteria</taxon>
        <taxon>Sphingomonadales</taxon>
        <taxon>Sphingomonadaceae</taxon>
        <taxon>Sphingomonas</taxon>
    </lineage>
</organism>
<feature type="domain" description="Flagellar hook-associated protein 2 N-terminal" evidence="6">
    <location>
        <begin position="4"/>
        <end position="98"/>
    </location>
</feature>
<evidence type="ECO:0000259" key="7">
    <source>
        <dbReference type="Pfam" id="PF07195"/>
    </source>
</evidence>
<dbReference type="PANTHER" id="PTHR30288">
    <property type="entry name" value="FLAGELLAR CAP/ASSEMBLY PROTEIN FLID"/>
    <property type="match status" value="1"/>
</dbReference>
<dbReference type="PANTHER" id="PTHR30288:SF0">
    <property type="entry name" value="FLAGELLAR HOOK-ASSOCIATED PROTEIN 2"/>
    <property type="match status" value="1"/>
</dbReference>
<evidence type="ECO:0000256" key="2">
    <source>
        <dbReference type="ARBA" id="ARBA00011255"/>
    </source>
</evidence>
<dbReference type="GO" id="GO:0009421">
    <property type="term" value="C:bacterial-type flagellum filament cap"/>
    <property type="evidence" value="ECO:0007669"/>
    <property type="project" value="InterPro"/>
</dbReference>
<keyword evidence="3" id="KW-0175">Coiled coil</keyword>
<evidence type="ECO:0000256" key="5">
    <source>
        <dbReference type="RuleBase" id="RU362066"/>
    </source>
</evidence>
<dbReference type="AlphaFoldDB" id="A0A0A8JCQ3"/>
<keyword evidence="5" id="KW-0964">Secreted</keyword>
<keyword evidence="4 5" id="KW-0975">Bacterial flagellum</keyword>
<name>A0A0A8JCQ3_9SPHN</name>
<dbReference type="GO" id="GO:0009424">
    <property type="term" value="C:bacterial-type flagellum hook"/>
    <property type="evidence" value="ECO:0007669"/>
    <property type="project" value="UniProtKB-UniRule"/>
</dbReference>
<dbReference type="GO" id="GO:0007155">
    <property type="term" value="P:cell adhesion"/>
    <property type="evidence" value="ECO:0007669"/>
    <property type="project" value="InterPro"/>
</dbReference>
<dbReference type="InterPro" id="IPR003481">
    <property type="entry name" value="FliD_N"/>
</dbReference>
<evidence type="ECO:0000259" key="6">
    <source>
        <dbReference type="Pfam" id="PF02465"/>
    </source>
</evidence>
<evidence type="ECO:0000256" key="4">
    <source>
        <dbReference type="ARBA" id="ARBA00023143"/>
    </source>
</evidence>
<feature type="domain" description="Flagellar hook-associated protein 2 C-terminal" evidence="7">
    <location>
        <begin position="224"/>
        <end position="440"/>
    </location>
</feature>